<evidence type="ECO:0000256" key="5">
    <source>
        <dbReference type="ARBA" id="ARBA00022679"/>
    </source>
</evidence>
<evidence type="ECO:0000256" key="6">
    <source>
        <dbReference type="ARBA" id="ARBA00022692"/>
    </source>
</evidence>
<evidence type="ECO:0000313" key="16">
    <source>
        <dbReference type="Proteomes" id="UP000268162"/>
    </source>
</evidence>
<keyword evidence="6 12" id="KW-0812">Transmembrane</keyword>
<evidence type="ECO:0000256" key="8">
    <source>
        <dbReference type="ARBA" id="ARBA00022989"/>
    </source>
</evidence>
<comment type="pathway">
    <text evidence="3 12">Protein modification; protein glycosylation.</text>
</comment>
<evidence type="ECO:0000256" key="7">
    <source>
        <dbReference type="ARBA" id="ARBA00022824"/>
    </source>
</evidence>
<keyword evidence="9 12" id="KW-0472">Membrane</keyword>
<evidence type="ECO:0000259" key="14">
    <source>
        <dbReference type="Pfam" id="PF13439"/>
    </source>
</evidence>
<evidence type="ECO:0000256" key="2">
    <source>
        <dbReference type="ARBA" id="ARBA00004586"/>
    </source>
</evidence>
<dbReference type="EC" id="2.4.1.257" evidence="12"/>
<dbReference type="EC" id="2.4.1.132" evidence="12"/>
<accession>A0A4V1J5S0</accession>
<dbReference type="Pfam" id="PF00534">
    <property type="entry name" value="Glycos_transf_1"/>
    <property type="match status" value="2"/>
</dbReference>
<evidence type="ECO:0000259" key="13">
    <source>
        <dbReference type="Pfam" id="PF00534"/>
    </source>
</evidence>
<dbReference type="AlphaFoldDB" id="A0A4V1J5S0"/>
<keyword evidence="7 12" id="KW-0256">Endoplasmic reticulum</keyword>
<evidence type="ECO:0000256" key="12">
    <source>
        <dbReference type="RuleBase" id="RU367136"/>
    </source>
</evidence>
<feature type="domain" description="Glycosyl transferase family 1" evidence="13">
    <location>
        <begin position="218"/>
        <end position="290"/>
    </location>
</feature>
<dbReference type="Pfam" id="PF13439">
    <property type="entry name" value="Glyco_transf_4"/>
    <property type="match status" value="1"/>
</dbReference>
<evidence type="ECO:0000256" key="3">
    <source>
        <dbReference type="ARBA" id="ARBA00004922"/>
    </source>
</evidence>
<dbReference type="InterPro" id="IPR028098">
    <property type="entry name" value="Glyco_trans_4-like_N"/>
</dbReference>
<dbReference type="GO" id="GO:0005789">
    <property type="term" value="C:endoplasmic reticulum membrane"/>
    <property type="evidence" value="ECO:0007669"/>
    <property type="project" value="UniProtKB-SubCell"/>
</dbReference>
<evidence type="ECO:0000256" key="4">
    <source>
        <dbReference type="ARBA" id="ARBA00022676"/>
    </source>
</evidence>
<keyword evidence="4 12" id="KW-0328">Glycosyltransferase</keyword>
<dbReference type="GO" id="GO:0102704">
    <property type="term" value="F:GDP-Man:Man(2)GlcNAc(2)-PP-Dol alpha-1,6-mannosyltransferase activity"/>
    <property type="evidence" value="ECO:0007669"/>
    <property type="project" value="UniProtKB-UniRule"/>
</dbReference>
<comment type="function">
    <text evidence="1 12">Mannosylates Man(2)GlcNAc(2)-dolichol diphosphate and Man(1)GlcNAc(2)-dolichol diphosphate to form Man(3)GlcNAc(2)-dolichol diphosphate.</text>
</comment>
<evidence type="ECO:0000313" key="15">
    <source>
        <dbReference type="EMBL" id="RKP40029.1"/>
    </source>
</evidence>
<dbReference type="SUPFAM" id="SSF53756">
    <property type="entry name" value="UDP-Glycosyltransferase/glycogen phosphorylase"/>
    <property type="match status" value="1"/>
</dbReference>
<dbReference type="GO" id="GO:0004378">
    <property type="term" value="F:GDP-Man:Man(1)GlcNAc(2)-PP-Dol alpha-1,3-mannosyltransferase activity"/>
    <property type="evidence" value="ECO:0007669"/>
    <property type="project" value="UniProtKB-UniRule"/>
</dbReference>
<dbReference type="Proteomes" id="UP000268162">
    <property type="component" value="Unassembled WGS sequence"/>
</dbReference>
<dbReference type="PANTHER" id="PTHR45918:SF1">
    <property type="entry name" value="ALPHA-1,3_1,6-MANNOSYLTRANSFERASE ALG2"/>
    <property type="match status" value="1"/>
</dbReference>
<proteinExistence type="inferred from homology"/>
<comment type="catalytic activity">
    <reaction evidence="11 12">
        <text>an alpha-D-Man-(1-&gt;3)-beta-D-Man-(1-&gt;4)-beta-D-GlcNAc-(1-&gt;4)-alpha-D-GlcNAc-diphospho-di-trans,poly-cis-dolichol + GDP-alpha-D-mannose = an alpha-D-Man-(1-&gt;3)-[alpha-D-Man-(1-&gt;6)]-beta-D-Man-(1-&gt;4)-beta-D-GlcNAc-(1-&gt;4)-alpha-D-GlcNAc-diphospho-di-trans,poly-cis-dolichol + GDP + H(+)</text>
        <dbReference type="Rhea" id="RHEA:29519"/>
        <dbReference type="Rhea" id="RHEA-COMP:19513"/>
        <dbReference type="Rhea" id="RHEA-COMP:19515"/>
        <dbReference type="ChEBI" id="CHEBI:15378"/>
        <dbReference type="ChEBI" id="CHEBI:57527"/>
        <dbReference type="ChEBI" id="CHEBI:58189"/>
        <dbReference type="ChEBI" id="CHEBI:132510"/>
        <dbReference type="ChEBI" id="CHEBI:132511"/>
        <dbReference type="EC" id="2.4.1.257"/>
    </reaction>
    <physiologicalReaction direction="left-to-right" evidence="11 12">
        <dbReference type="Rhea" id="RHEA:29520"/>
    </physiologicalReaction>
</comment>
<evidence type="ECO:0000256" key="11">
    <source>
        <dbReference type="ARBA" id="ARBA00045104"/>
    </source>
</evidence>
<evidence type="ECO:0000256" key="9">
    <source>
        <dbReference type="ARBA" id="ARBA00023136"/>
    </source>
</evidence>
<comment type="subcellular location">
    <subcellularLocation>
        <location evidence="2 12">Endoplasmic reticulum membrane</location>
    </subcellularLocation>
</comment>
<keyword evidence="5 12" id="KW-0808">Transferase</keyword>
<keyword evidence="8 12" id="KW-1133">Transmembrane helix</keyword>
<evidence type="ECO:0000256" key="1">
    <source>
        <dbReference type="ARBA" id="ARBA00003142"/>
    </source>
</evidence>
<dbReference type="InterPro" id="IPR001296">
    <property type="entry name" value="Glyco_trans_1"/>
</dbReference>
<comment type="similarity">
    <text evidence="12">Belongs to the glycosyltransferase group 1 family.</text>
</comment>
<reference evidence="16" key="1">
    <citation type="journal article" date="2018" name="Nat. Microbiol.">
        <title>Leveraging single-cell genomics to expand the fungal tree of life.</title>
        <authorList>
            <person name="Ahrendt S.R."/>
            <person name="Quandt C.A."/>
            <person name="Ciobanu D."/>
            <person name="Clum A."/>
            <person name="Salamov A."/>
            <person name="Andreopoulos B."/>
            <person name="Cheng J.F."/>
            <person name="Woyke T."/>
            <person name="Pelin A."/>
            <person name="Henrissat B."/>
            <person name="Reynolds N.K."/>
            <person name="Benny G.L."/>
            <person name="Smith M.E."/>
            <person name="James T.Y."/>
            <person name="Grigoriev I.V."/>
        </authorList>
    </citation>
    <scope>NUCLEOTIDE SEQUENCE [LARGE SCALE GENOMIC DNA]</scope>
    <source>
        <strain evidence="16">RSA 468</strain>
    </source>
</reference>
<dbReference type="InterPro" id="IPR027054">
    <property type="entry name" value="ALG2"/>
</dbReference>
<dbReference type="EMBL" id="ML002229">
    <property type="protein sequence ID" value="RKP40029.1"/>
    <property type="molecule type" value="Genomic_DNA"/>
</dbReference>
<gene>
    <name evidence="15" type="ORF">BJ085DRAFT_13371</name>
</gene>
<name>A0A4V1J5S0_9FUNG</name>
<dbReference type="CDD" id="cd03805">
    <property type="entry name" value="GT4_ALG2-like"/>
    <property type="match status" value="1"/>
</dbReference>
<dbReference type="PANTHER" id="PTHR45918">
    <property type="entry name" value="ALPHA-1,3/1,6-MANNOSYLTRANSFERASE ALG2"/>
    <property type="match status" value="1"/>
</dbReference>
<comment type="catalytic activity">
    <reaction evidence="10 12">
        <text>a beta-D-Man-(1-&gt;4)-beta-D-GlcNAc-(1-&gt;4)-alpha-D-GlcNAc-diphospho-di-trans,poly-cis-dolichol + GDP-alpha-D-mannose = an alpha-D-Man-(1-&gt;3)-beta-D-Man-(1-&gt;4)-beta-D-GlcNAc-(1-&gt;4)-alpha-D-GlcNAc-diphospho-di-trans,poly-cis-dolichol + GDP + H(+)</text>
        <dbReference type="Rhea" id="RHEA:29515"/>
        <dbReference type="Rhea" id="RHEA-COMP:19511"/>
        <dbReference type="Rhea" id="RHEA-COMP:19513"/>
        <dbReference type="ChEBI" id="CHEBI:15378"/>
        <dbReference type="ChEBI" id="CHEBI:57527"/>
        <dbReference type="ChEBI" id="CHEBI:58189"/>
        <dbReference type="ChEBI" id="CHEBI:58472"/>
        <dbReference type="ChEBI" id="CHEBI:132510"/>
        <dbReference type="EC" id="2.4.1.132"/>
    </reaction>
    <physiologicalReaction direction="left-to-right" evidence="10 12">
        <dbReference type="Rhea" id="RHEA:29516"/>
    </physiologicalReaction>
</comment>
<dbReference type="STRING" id="215637.A0A4V1J5S0"/>
<protein>
    <recommendedName>
        <fullName evidence="12">Alpha-1,3/1,6-mannosyltransferase ALG2</fullName>
        <ecNumber evidence="12">2.4.1.132</ecNumber>
        <ecNumber evidence="12">2.4.1.257</ecNumber>
    </recommendedName>
    <alternativeName>
        <fullName evidence="12">GDP-Man:Man(1)GlcNAc(2)-PP-Dol alpha-1,3-mannosyltransferase</fullName>
    </alternativeName>
</protein>
<feature type="domain" description="Glycosyl transferase family 1" evidence="13">
    <location>
        <begin position="302"/>
        <end position="399"/>
    </location>
</feature>
<sequence length="454" mass="50800">MLTPSPPKLRIAFVHPDLGIGGAERLVVDAAVGLQEVGHDITVYTSHHDPSHCFRETRDGTLKVQVLGDTIVPRTFGGRFYILCAILRGWLLVLHLLWHHRNSYDVVICDQLSAYIPLLKLLHTRVLFYGHFPDQLLVQSGGGALKTHLYRRVFNALEEHTTQLADRIVVNSQFTAAVFQNTFPALKDRLTVLYPGINLELYDTPADLTDPRLLPLESPKPPLLSINRFERKKNINLAIETLAYLRKECGRTNLRLVVAGGYDPRVSENVDHLNELDALAQSLGLQTRIIRPDDQGPTDPATQVLFLPSFSENQRTYLLRHALCLVYTPSNEHFGIVPLEAMYSRLPVIAVNSGGPCETVRDGETGFLRPPTAAEFAQPIHEILLKEDDPGRMGECGREHVKARFALSTFVKSLDTLIREMAAEPASDWFETLTGAVITLVALGLYAFIRMTNY</sequence>
<organism evidence="15 16">
    <name type="scientific">Dimargaris cristalligena</name>
    <dbReference type="NCBI Taxonomy" id="215637"/>
    <lineage>
        <taxon>Eukaryota</taxon>
        <taxon>Fungi</taxon>
        <taxon>Fungi incertae sedis</taxon>
        <taxon>Zoopagomycota</taxon>
        <taxon>Kickxellomycotina</taxon>
        <taxon>Dimargaritomycetes</taxon>
        <taxon>Dimargaritales</taxon>
        <taxon>Dimargaritaceae</taxon>
        <taxon>Dimargaris</taxon>
    </lineage>
</organism>
<dbReference type="UniPathway" id="UPA00378"/>
<keyword evidence="16" id="KW-1185">Reference proteome</keyword>
<feature type="domain" description="Glycosyltransferase subfamily 4-like N-terminal" evidence="14">
    <location>
        <begin position="20"/>
        <end position="200"/>
    </location>
</feature>
<dbReference type="Gene3D" id="3.40.50.2000">
    <property type="entry name" value="Glycogen Phosphorylase B"/>
    <property type="match status" value="2"/>
</dbReference>
<feature type="transmembrane region" description="Helical" evidence="12">
    <location>
        <begin position="429"/>
        <end position="449"/>
    </location>
</feature>
<evidence type="ECO:0000256" key="10">
    <source>
        <dbReference type="ARBA" id="ARBA00045103"/>
    </source>
</evidence>